<proteinExistence type="predicted"/>
<evidence type="ECO:0000313" key="1">
    <source>
        <dbReference type="EMBL" id="SPC98996.1"/>
    </source>
</evidence>
<protein>
    <submittedName>
        <fullName evidence="1">Uncharacterized protein</fullName>
    </submittedName>
</protein>
<accession>A0A2N9G8M3</accession>
<organism evidence="1">
    <name type="scientific">Fagus sylvatica</name>
    <name type="common">Beechnut</name>
    <dbReference type="NCBI Taxonomy" id="28930"/>
    <lineage>
        <taxon>Eukaryota</taxon>
        <taxon>Viridiplantae</taxon>
        <taxon>Streptophyta</taxon>
        <taxon>Embryophyta</taxon>
        <taxon>Tracheophyta</taxon>
        <taxon>Spermatophyta</taxon>
        <taxon>Magnoliopsida</taxon>
        <taxon>eudicotyledons</taxon>
        <taxon>Gunneridae</taxon>
        <taxon>Pentapetalae</taxon>
        <taxon>rosids</taxon>
        <taxon>fabids</taxon>
        <taxon>Fagales</taxon>
        <taxon>Fagaceae</taxon>
        <taxon>Fagus</taxon>
    </lineage>
</organism>
<gene>
    <name evidence="1" type="ORF">FSB_LOCUS26878</name>
</gene>
<name>A0A2N9G8M3_FAGSY</name>
<dbReference type="AlphaFoldDB" id="A0A2N9G8M3"/>
<dbReference type="EMBL" id="OIVN01001924">
    <property type="protein sequence ID" value="SPC98996.1"/>
    <property type="molecule type" value="Genomic_DNA"/>
</dbReference>
<sequence>MEQSFTSSMIPTLTASSPRLDLSRNLLTFSSLNSTLLFRIYGSHSISQVGKPSSLRLLSHSYSSTPSLNSQEVSETASLPCPERKASKKASHLRPHLLATLPRADLRPEVTREVVVIFYVLSFGSQYPYSDLKPGKLLKDSIGNRTSLEVLTKLPGKERKSSYHPHKREILLISSSGMNAQSAQQAISLAPVGGKGLASSGAGEQLPCLSLVDVLLVLSFPSSLFYLFFQQASRLLSQQSRLLFVTHFIRSPHLWWASGWTIPSFHFRFQPRIEVLESTLIEIGVPASVICLVANFPRVNSYELELPRGVTSSKSALRPGVPASGRVGWLKARWLEQWHVPQAMDEISAPTPQIVGGKEDHSVSARLTKEIGYGRMEPSKAGRTNLVITLSGSYAIIIHHFSNSYNPSRAGWRTTYPAFQRLSSIPADDYFVFLFL</sequence>
<reference evidence="1" key="1">
    <citation type="submission" date="2018-02" db="EMBL/GenBank/DDBJ databases">
        <authorList>
            <person name="Cohen D.B."/>
            <person name="Kent A.D."/>
        </authorList>
    </citation>
    <scope>NUCLEOTIDE SEQUENCE</scope>
</reference>